<organism evidence="3 4">
    <name type="scientific">Corynebacterium vitaeruminis DSM 20294</name>
    <dbReference type="NCBI Taxonomy" id="1224164"/>
    <lineage>
        <taxon>Bacteria</taxon>
        <taxon>Bacillati</taxon>
        <taxon>Actinomycetota</taxon>
        <taxon>Actinomycetes</taxon>
        <taxon>Mycobacteriales</taxon>
        <taxon>Corynebacteriaceae</taxon>
        <taxon>Corynebacterium</taxon>
    </lineage>
</organism>
<dbReference type="EMBL" id="CP004353">
    <property type="protein sequence ID" value="AHI23013.1"/>
    <property type="molecule type" value="Genomic_DNA"/>
</dbReference>
<dbReference type="Proteomes" id="UP000019222">
    <property type="component" value="Chromosome"/>
</dbReference>
<dbReference type="SUPFAM" id="SSF54909">
    <property type="entry name" value="Dimeric alpha+beta barrel"/>
    <property type="match status" value="1"/>
</dbReference>
<evidence type="ECO:0000313" key="3">
    <source>
        <dbReference type="EMBL" id="AHI23013.1"/>
    </source>
</evidence>
<dbReference type="RefSeq" id="WP_025253031.1">
    <property type="nucleotide sequence ID" value="NZ_CP004353.1"/>
</dbReference>
<dbReference type="HOGENOM" id="CLU_110355_7_0_11"/>
<dbReference type="STRING" id="1224164.B843_08140"/>
<dbReference type="eggNOG" id="COG2350">
    <property type="taxonomic scope" value="Bacteria"/>
</dbReference>
<evidence type="ECO:0000313" key="4">
    <source>
        <dbReference type="Proteomes" id="UP000019222"/>
    </source>
</evidence>
<dbReference type="InterPro" id="IPR005545">
    <property type="entry name" value="YCII"/>
</dbReference>
<proteinExistence type="inferred from homology"/>
<dbReference type="InterPro" id="IPR011008">
    <property type="entry name" value="Dimeric_a/b-barrel"/>
</dbReference>
<evidence type="ECO:0000256" key="1">
    <source>
        <dbReference type="ARBA" id="ARBA00007689"/>
    </source>
</evidence>
<protein>
    <recommendedName>
        <fullName evidence="2">YCII-related domain-containing protein</fullName>
    </recommendedName>
</protein>
<dbReference type="AlphaFoldDB" id="W5Y926"/>
<evidence type="ECO:0000259" key="2">
    <source>
        <dbReference type="Pfam" id="PF03795"/>
    </source>
</evidence>
<dbReference type="Pfam" id="PF03795">
    <property type="entry name" value="YCII"/>
    <property type="match status" value="1"/>
</dbReference>
<dbReference type="PATRIC" id="fig|1224164.3.peg.1639"/>
<dbReference type="Gene3D" id="3.30.70.1060">
    <property type="entry name" value="Dimeric alpha+beta barrel"/>
    <property type="match status" value="1"/>
</dbReference>
<reference evidence="3 4" key="1">
    <citation type="submission" date="2013-02" db="EMBL/GenBank/DDBJ databases">
        <title>The complete genome sequence of Corynebacterium vitaeruminis DSM 20294.</title>
        <authorList>
            <person name="Ruckert C."/>
            <person name="Albersmeier A."/>
            <person name="Kalinowski J."/>
        </authorList>
    </citation>
    <scope>NUCLEOTIDE SEQUENCE [LARGE SCALE GENOMIC DNA]</scope>
    <source>
        <strain evidence="4">ATCC 10234</strain>
    </source>
</reference>
<sequence length="97" mass="10679">MTTFAVIYKYEADSEKITEIRPKHREFLGQLKQEGKLVGSGPFTDGDGGALIVIRLPEPASLDDAIALMDTDPFFVGGALEGRAFHTWDPVLNIWDA</sequence>
<accession>W5Y926</accession>
<name>W5Y926_9CORY</name>
<keyword evidence="4" id="KW-1185">Reference proteome</keyword>
<gene>
    <name evidence="3" type="ORF">B843_08140</name>
</gene>
<comment type="similarity">
    <text evidence="1">Belongs to the YciI family.</text>
</comment>
<feature type="domain" description="YCII-related" evidence="2">
    <location>
        <begin position="4"/>
        <end position="85"/>
    </location>
</feature>
<dbReference type="KEGG" id="cvt:B843_08140"/>